<dbReference type="AlphaFoldDB" id="A0A8T1X0S8"/>
<accession>A0A8T1X0S8</accession>
<dbReference type="Proteomes" id="UP000693981">
    <property type="component" value="Unassembled WGS sequence"/>
</dbReference>
<dbReference type="OrthoDB" id="168457at2759"/>
<proteinExistence type="predicted"/>
<gene>
    <name evidence="2" type="ORF">PHYBOEH_010436</name>
</gene>
<dbReference type="EMBL" id="JAGDFL010000071">
    <property type="protein sequence ID" value="KAG7398804.1"/>
    <property type="molecule type" value="Genomic_DNA"/>
</dbReference>
<name>A0A8T1X0S8_9STRA</name>
<keyword evidence="3" id="KW-1185">Reference proteome</keyword>
<comment type="caution">
    <text evidence="2">The sequence shown here is derived from an EMBL/GenBank/DDBJ whole genome shotgun (WGS) entry which is preliminary data.</text>
</comment>
<feature type="region of interest" description="Disordered" evidence="1">
    <location>
        <begin position="93"/>
        <end position="131"/>
    </location>
</feature>
<reference evidence="2" key="1">
    <citation type="submission" date="2021-02" db="EMBL/GenBank/DDBJ databases">
        <authorList>
            <person name="Palmer J.M."/>
        </authorList>
    </citation>
    <scope>NUCLEOTIDE SEQUENCE</scope>
    <source>
        <strain evidence="2">SCRP23</strain>
    </source>
</reference>
<evidence type="ECO:0000313" key="2">
    <source>
        <dbReference type="EMBL" id="KAG7398804.1"/>
    </source>
</evidence>
<sequence>MEIVAVRHSLLQLDAAGDDESDAVAIALVELLLSATNCFYRQRCLATAALRSTSAQLSSNVIDTALAAALGHDNALDSARFAAETRPEAEVKDRHAAHCVPTKSPEKAARSTSPQAPRAADGKRPSRRRRKLHKAIKTALAIRSLGGTEPPAVALPEVQTVDAMFEQEFTEEDENPDIKEWREKCLKSLETKKPGFSKWIAIARAFNKTENRVSMETGVIAPPLENVVAEFAVSPKEIFIASTIYSAGFEWARRTENAVVDPLNCGKPATPIKTAITVGQHRRFCSTAAEKNHRRDVAI</sequence>
<evidence type="ECO:0000256" key="1">
    <source>
        <dbReference type="SAM" id="MobiDB-lite"/>
    </source>
</evidence>
<evidence type="ECO:0000313" key="3">
    <source>
        <dbReference type="Proteomes" id="UP000693981"/>
    </source>
</evidence>
<protein>
    <submittedName>
        <fullName evidence="2">Uncharacterized protein</fullName>
    </submittedName>
</protein>
<organism evidence="2 3">
    <name type="scientific">Phytophthora boehmeriae</name>
    <dbReference type="NCBI Taxonomy" id="109152"/>
    <lineage>
        <taxon>Eukaryota</taxon>
        <taxon>Sar</taxon>
        <taxon>Stramenopiles</taxon>
        <taxon>Oomycota</taxon>
        <taxon>Peronosporomycetes</taxon>
        <taxon>Peronosporales</taxon>
        <taxon>Peronosporaceae</taxon>
        <taxon>Phytophthora</taxon>
    </lineage>
</organism>